<dbReference type="OrthoDB" id="4846757at2"/>
<accession>A0A3A8IM34</accession>
<comment type="caution">
    <text evidence="2">The sequence shown here is derived from an EMBL/GenBank/DDBJ whole genome shotgun (WGS) entry which is preliminary data.</text>
</comment>
<feature type="region of interest" description="Disordered" evidence="1">
    <location>
        <begin position="1"/>
        <end position="70"/>
    </location>
</feature>
<reference evidence="3" key="1">
    <citation type="submission" date="2018-09" db="EMBL/GenBank/DDBJ databases">
        <authorList>
            <person name="Livingstone P.G."/>
            <person name="Whitworth D.E."/>
        </authorList>
    </citation>
    <scope>NUCLEOTIDE SEQUENCE [LARGE SCALE GENOMIC DNA]</scope>
    <source>
        <strain evidence="3">CA054A</strain>
    </source>
</reference>
<proteinExistence type="predicted"/>
<evidence type="ECO:0000256" key="1">
    <source>
        <dbReference type="SAM" id="MobiDB-lite"/>
    </source>
</evidence>
<dbReference type="AlphaFoldDB" id="A0A3A8IM34"/>
<evidence type="ECO:0000313" key="2">
    <source>
        <dbReference type="EMBL" id="RKG79341.1"/>
    </source>
</evidence>
<dbReference type="RefSeq" id="WP_120543835.1">
    <property type="nucleotide sequence ID" value="NZ_RAVZ01000246.1"/>
</dbReference>
<keyword evidence="3" id="KW-1185">Reference proteome</keyword>
<protein>
    <submittedName>
        <fullName evidence="2">Uncharacterized protein</fullName>
    </submittedName>
</protein>
<evidence type="ECO:0000313" key="3">
    <source>
        <dbReference type="Proteomes" id="UP000268094"/>
    </source>
</evidence>
<organism evidence="2 3">
    <name type="scientific">Corallococcus terminator</name>
    <dbReference type="NCBI Taxonomy" id="2316733"/>
    <lineage>
        <taxon>Bacteria</taxon>
        <taxon>Pseudomonadati</taxon>
        <taxon>Myxococcota</taxon>
        <taxon>Myxococcia</taxon>
        <taxon>Myxococcales</taxon>
        <taxon>Cystobacterineae</taxon>
        <taxon>Myxococcaceae</taxon>
        <taxon>Corallococcus</taxon>
    </lineage>
</organism>
<dbReference type="EMBL" id="RAVZ01000246">
    <property type="protein sequence ID" value="RKG79341.1"/>
    <property type="molecule type" value="Genomic_DNA"/>
</dbReference>
<name>A0A3A8IM34_9BACT</name>
<dbReference type="Proteomes" id="UP000268094">
    <property type="component" value="Unassembled WGS sequence"/>
</dbReference>
<sequence length="875" mass="91039">MAVNGPGTPTSSNAAQAAAEAARRAAEAAAKAAAEAARKAAEAAAKAAANTVRPDAGGASRFDAAKADARKPRLDAVAAPATSLLNEDTRDGSVNCLDRAADWVDKASPQLRARSELVFLEDTRPGAQGQTGHVVVRQGERVFDPSSNKSYDSLADYQRAQPQYREVGSLPATQASRIFSTPPGSPERQAALAQAKVAPALQQLLVADAPVEGANVAPTTSAEPRELNPESVAQAEACVAELEQAHHLSQPSMAAEMLLQHADDPDFQAAFIGLLSEGGSEGILQNVVTGFEGLFIMSGAGEYRGTPEQRQAVTDGLQAALDAGTLTQADLQGMSQASPYIWEPILAALDVTAAQRPEGADAAIEQVEGATAEYEEAQAAARERDEWLAKQLAGLGDTLTPEQKQAYINAYQNDPANKAIYDNLDAKAAALAQVVQDNASVLEAAAYANPEKDGAVLRKSLELLADSSQAAVAVELGAKYLGDPSSPMGQVAAGWGEDFSKKILETGVPNAASQLLAEGDPEAALAKLEGMLEPLKKAGAAGVAAYSDIKDGLEAIKQAKAGNYDRLTQLATKWDTSGPLMKGLVVAGFAFGAVGAIAAGKEGDYAAMVKGIAAAGESGAKLTASILQSMASAGDVARVASFATKLAPALGLVANAVSAGIHINQFAQNNNPGYLVAAFGDVVGVLGSVLEFTPAAPLGLLLSGIGAAITAIGELFAGFVESGQLDDEQKRYLEEIGMDPALSETLRDTDFERIQELTQELGIPPEDVQRLAQQMPWLLTEDSGNGLSLDATVKLFKAYGIQGHDAYELLSTMGAGAENQDNSTFVVLMNLSREAGWATTSEDFDYVLNKLKEILPDHVSTINELLLAGEAHRGN</sequence>
<gene>
    <name evidence="2" type="ORF">D7V88_28835</name>
</gene>